<dbReference type="AlphaFoldDB" id="A0AAN6FY16"/>
<feature type="region of interest" description="Disordered" evidence="1">
    <location>
        <begin position="1"/>
        <end position="37"/>
    </location>
</feature>
<proteinExistence type="predicted"/>
<feature type="compositionally biased region" description="Polar residues" evidence="1">
    <location>
        <begin position="20"/>
        <end position="31"/>
    </location>
</feature>
<evidence type="ECO:0000313" key="3">
    <source>
        <dbReference type="Proteomes" id="UP001168146"/>
    </source>
</evidence>
<protein>
    <submittedName>
        <fullName evidence="2">Uncharacterized protein</fullName>
    </submittedName>
</protein>
<dbReference type="Proteomes" id="UP001168146">
    <property type="component" value="Unassembled WGS sequence"/>
</dbReference>
<gene>
    <name evidence="2" type="ORF">LTR82_002367</name>
</gene>
<feature type="region of interest" description="Disordered" evidence="1">
    <location>
        <begin position="230"/>
        <end position="255"/>
    </location>
</feature>
<evidence type="ECO:0000313" key="2">
    <source>
        <dbReference type="EMBL" id="KAK0326525.1"/>
    </source>
</evidence>
<feature type="region of interest" description="Disordered" evidence="1">
    <location>
        <begin position="174"/>
        <end position="194"/>
    </location>
</feature>
<comment type="caution">
    <text evidence="2">The sequence shown here is derived from an EMBL/GenBank/DDBJ whole genome shotgun (WGS) entry which is preliminary data.</text>
</comment>
<dbReference type="EMBL" id="JASUXU010000004">
    <property type="protein sequence ID" value="KAK0326525.1"/>
    <property type="molecule type" value="Genomic_DNA"/>
</dbReference>
<evidence type="ECO:0000256" key="1">
    <source>
        <dbReference type="SAM" id="MobiDB-lite"/>
    </source>
</evidence>
<sequence length="255" mass="29480">MPSARRENYSTVEVRPDGATSKSNIAPSSPGSPKAVRFAPSAKAEPRALLPIEAWSLYHLETHCRQCDDCYASFHVRKLCAIGHGLASDVAEHVYRLDGKVYSRTKDNHKLVQVELPREYVHIAQLLKSMESVPRTSSRLAPVISYDRTYPAPTRRIALDEEDDYREGTKVTIEPAHTHSKTQNHSKHRSTRYRTVIVEDEDTAARTPVQKERRGSLYYDDMARQRKEEYEVEIRQPHRKEQRRDRERPISGFWL</sequence>
<feature type="compositionally biased region" description="Basic residues" evidence="1">
    <location>
        <begin position="178"/>
        <end position="192"/>
    </location>
</feature>
<accession>A0AAN6FY16</accession>
<organism evidence="2 3">
    <name type="scientific">Friedmanniomyces endolithicus</name>
    <dbReference type="NCBI Taxonomy" id="329885"/>
    <lineage>
        <taxon>Eukaryota</taxon>
        <taxon>Fungi</taxon>
        <taxon>Dikarya</taxon>
        <taxon>Ascomycota</taxon>
        <taxon>Pezizomycotina</taxon>
        <taxon>Dothideomycetes</taxon>
        <taxon>Dothideomycetidae</taxon>
        <taxon>Mycosphaerellales</taxon>
        <taxon>Teratosphaeriaceae</taxon>
        <taxon>Friedmanniomyces</taxon>
    </lineage>
</organism>
<name>A0AAN6FY16_9PEZI</name>
<reference evidence="2" key="1">
    <citation type="submission" date="2021-12" db="EMBL/GenBank/DDBJ databases">
        <title>Black yeast isolated from Biological Soil Crust.</title>
        <authorList>
            <person name="Kurbessoian T."/>
        </authorList>
    </citation>
    <scope>NUCLEOTIDE SEQUENCE</scope>
    <source>
        <strain evidence="2">CCFEE 5208</strain>
    </source>
</reference>